<gene>
    <name evidence="4" type="ORF">ACFSJ0_37315</name>
</gene>
<keyword evidence="2" id="KW-0520">NAD</keyword>
<dbReference type="SUPFAM" id="SSF51735">
    <property type="entry name" value="NAD(P)-binding Rossmann-fold domains"/>
    <property type="match status" value="1"/>
</dbReference>
<organism evidence="4 5">
    <name type="scientific">Nonomuraea guangzhouensis</name>
    <dbReference type="NCBI Taxonomy" id="1291555"/>
    <lineage>
        <taxon>Bacteria</taxon>
        <taxon>Bacillati</taxon>
        <taxon>Actinomycetota</taxon>
        <taxon>Actinomycetes</taxon>
        <taxon>Streptosporangiales</taxon>
        <taxon>Streptosporangiaceae</taxon>
        <taxon>Nonomuraea</taxon>
    </lineage>
</organism>
<evidence type="ECO:0000313" key="5">
    <source>
        <dbReference type="Proteomes" id="UP001597097"/>
    </source>
</evidence>
<comment type="caution">
    <text evidence="4">The sequence shown here is derived from an EMBL/GenBank/DDBJ whole genome shotgun (WGS) entry which is preliminary data.</text>
</comment>
<dbReference type="Proteomes" id="UP001597097">
    <property type="component" value="Unassembled WGS sequence"/>
</dbReference>
<dbReference type="InterPro" id="IPR029753">
    <property type="entry name" value="D-isomer_DH_CS"/>
</dbReference>
<reference evidence="5" key="1">
    <citation type="journal article" date="2019" name="Int. J. Syst. Evol. Microbiol.">
        <title>The Global Catalogue of Microorganisms (GCM) 10K type strain sequencing project: providing services to taxonomists for standard genome sequencing and annotation.</title>
        <authorList>
            <consortium name="The Broad Institute Genomics Platform"/>
            <consortium name="The Broad Institute Genome Sequencing Center for Infectious Disease"/>
            <person name="Wu L."/>
            <person name="Ma J."/>
        </authorList>
    </citation>
    <scope>NUCLEOTIDE SEQUENCE [LARGE SCALE GENOMIC DNA]</scope>
    <source>
        <strain evidence="5">CGMCC 1.15399</strain>
    </source>
</reference>
<dbReference type="InterPro" id="IPR006140">
    <property type="entry name" value="D-isomer_DH_NAD-bd"/>
</dbReference>
<dbReference type="EMBL" id="JBHUCM010000033">
    <property type="protein sequence ID" value="MFD1542762.1"/>
    <property type="molecule type" value="Genomic_DNA"/>
</dbReference>
<evidence type="ECO:0000259" key="3">
    <source>
        <dbReference type="Pfam" id="PF02826"/>
    </source>
</evidence>
<name>A0ABW4GJ05_9ACTN</name>
<dbReference type="RefSeq" id="WP_378624046.1">
    <property type="nucleotide sequence ID" value="NZ_JBHUCM010000033.1"/>
</dbReference>
<evidence type="ECO:0000256" key="1">
    <source>
        <dbReference type="ARBA" id="ARBA00023002"/>
    </source>
</evidence>
<feature type="domain" description="D-isomer specific 2-hydroxyacid dehydrogenase NAD-binding" evidence="3">
    <location>
        <begin position="137"/>
        <end position="288"/>
    </location>
</feature>
<dbReference type="CDD" id="cd12167">
    <property type="entry name" value="2-Hacid_dh_8"/>
    <property type="match status" value="1"/>
</dbReference>
<dbReference type="Gene3D" id="3.40.50.720">
    <property type="entry name" value="NAD(P)-binding Rossmann-like Domain"/>
    <property type="match status" value="2"/>
</dbReference>
<dbReference type="Pfam" id="PF02826">
    <property type="entry name" value="2-Hacid_dh_C"/>
    <property type="match status" value="1"/>
</dbReference>
<proteinExistence type="predicted"/>
<dbReference type="InterPro" id="IPR050223">
    <property type="entry name" value="D-isomer_2-hydroxyacid_DH"/>
</dbReference>
<protein>
    <submittedName>
        <fullName evidence="4">Hydroxyacid dehydrogenase</fullName>
    </submittedName>
</protein>
<accession>A0ABW4GJ05</accession>
<keyword evidence="5" id="KW-1185">Reference proteome</keyword>
<sequence length="328" mass="35167">MLNGLYVMDPNRFDDVYGPEARAAIERHLVIDSPLLTRDQITPDVLAGLDVLVTGWGAPKLDAEFLAAAPKLSLVLYGAGSIKPMVTPEMWARGVRVTSAATANAEPVAEFALSQILYALKHGWRYVLAARAAAASAPRGPELGAYGATVGLVSLGATGRATARLLSHHKLDVQAYDPYADPAQAERLGVRLVGLEELFATSDVVSLHSPLTPETERLVGTELLESMKHDATLINSARGGLVDEAALVDVLSRRTDLFAVLDVTDPEPPVDGSPLFTMPNIVVTPHLAGSLGHERRRHGETMADELARYVAEEPLLYEITESGLARRA</sequence>
<dbReference type="PROSITE" id="PS00670">
    <property type="entry name" value="D_2_HYDROXYACID_DH_2"/>
    <property type="match status" value="1"/>
</dbReference>
<dbReference type="SUPFAM" id="SSF52283">
    <property type="entry name" value="Formate/glycerate dehydrogenase catalytic domain-like"/>
    <property type="match status" value="1"/>
</dbReference>
<keyword evidence="1" id="KW-0560">Oxidoreductase</keyword>
<evidence type="ECO:0000313" key="4">
    <source>
        <dbReference type="EMBL" id="MFD1542762.1"/>
    </source>
</evidence>
<dbReference type="PANTHER" id="PTHR10996">
    <property type="entry name" value="2-HYDROXYACID DEHYDROGENASE-RELATED"/>
    <property type="match status" value="1"/>
</dbReference>
<dbReference type="PANTHER" id="PTHR10996:SF178">
    <property type="entry name" value="2-HYDROXYACID DEHYDROGENASE YGL185C-RELATED"/>
    <property type="match status" value="1"/>
</dbReference>
<evidence type="ECO:0000256" key="2">
    <source>
        <dbReference type="ARBA" id="ARBA00023027"/>
    </source>
</evidence>
<dbReference type="InterPro" id="IPR036291">
    <property type="entry name" value="NAD(P)-bd_dom_sf"/>
</dbReference>